<dbReference type="PANTHER" id="PTHR46599:SF3">
    <property type="entry name" value="PIGGYBAC TRANSPOSABLE ELEMENT-DERIVED PROTEIN 4"/>
    <property type="match status" value="1"/>
</dbReference>
<comment type="caution">
    <text evidence="2">The sequence shown here is derived from an EMBL/GenBank/DDBJ whole genome shotgun (WGS) entry which is preliminary data.</text>
</comment>
<keyword evidence="3" id="KW-1185">Reference proteome</keyword>
<sequence length="141" mass="16569">MYPVGSQWKDTYCDDIKRLFAILMLMGISHLLKMRIKGNPVDVGKKKLKKCEMYSQQYDKGIRVYKWLDRRPVLMISSVPSHKAELKATGKKRKDEDIIKKPIAVIEYNKAKKGVDISDQMSSYYTSIRKSIKWYKKVFLK</sequence>
<accession>A0AAV8VAI4</accession>
<reference evidence="2 3" key="1">
    <citation type="journal article" date="2023" name="Insect Mol. Biol.">
        <title>Genome sequencing provides insights into the evolution of gene families encoding plant cell wall-degrading enzymes in longhorned beetles.</title>
        <authorList>
            <person name="Shin N.R."/>
            <person name="Okamura Y."/>
            <person name="Kirsch R."/>
            <person name="Pauchet Y."/>
        </authorList>
    </citation>
    <scope>NUCLEOTIDE SEQUENCE [LARGE SCALE GENOMIC DNA]</scope>
    <source>
        <strain evidence="2">EAD_L_NR</strain>
    </source>
</reference>
<dbReference type="EMBL" id="JANEYG010000210">
    <property type="protein sequence ID" value="KAJ8911175.1"/>
    <property type="molecule type" value="Genomic_DNA"/>
</dbReference>
<evidence type="ECO:0000259" key="1">
    <source>
        <dbReference type="Pfam" id="PF13843"/>
    </source>
</evidence>
<gene>
    <name evidence="2" type="ORF">NQ315_011176</name>
</gene>
<dbReference type="PANTHER" id="PTHR46599">
    <property type="entry name" value="PIGGYBAC TRANSPOSABLE ELEMENT-DERIVED PROTEIN 4"/>
    <property type="match status" value="1"/>
</dbReference>
<dbReference type="AlphaFoldDB" id="A0AAV8VAI4"/>
<evidence type="ECO:0000313" key="3">
    <source>
        <dbReference type="Proteomes" id="UP001159042"/>
    </source>
</evidence>
<evidence type="ECO:0000313" key="2">
    <source>
        <dbReference type="EMBL" id="KAJ8911175.1"/>
    </source>
</evidence>
<organism evidence="2 3">
    <name type="scientific">Exocentrus adspersus</name>
    <dbReference type="NCBI Taxonomy" id="1586481"/>
    <lineage>
        <taxon>Eukaryota</taxon>
        <taxon>Metazoa</taxon>
        <taxon>Ecdysozoa</taxon>
        <taxon>Arthropoda</taxon>
        <taxon>Hexapoda</taxon>
        <taxon>Insecta</taxon>
        <taxon>Pterygota</taxon>
        <taxon>Neoptera</taxon>
        <taxon>Endopterygota</taxon>
        <taxon>Coleoptera</taxon>
        <taxon>Polyphaga</taxon>
        <taxon>Cucujiformia</taxon>
        <taxon>Chrysomeloidea</taxon>
        <taxon>Cerambycidae</taxon>
        <taxon>Lamiinae</taxon>
        <taxon>Acanthocinini</taxon>
        <taxon>Exocentrus</taxon>
    </lineage>
</organism>
<proteinExistence type="predicted"/>
<protein>
    <recommendedName>
        <fullName evidence="1">PiggyBac transposable element-derived protein domain-containing protein</fullName>
    </recommendedName>
</protein>
<dbReference type="Pfam" id="PF13843">
    <property type="entry name" value="DDE_Tnp_1_7"/>
    <property type="match status" value="1"/>
</dbReference>
<name>A0AAV8VAI4_9CUCU</name>
<dbReference type="Proteomes" id="UP001159042">
    <property type="component" value="Unassembled WGS sequence"/>
</dbReference>
<dbReference type="InterPro" id="IPR029526">
    <property type="entry name" value="PGBD"/>
</dbReference>
<feature type="domain" description="PiggyBac transposable element-derived protein" evidence="1">
    <location>
        <begin position="34"/>
        <end position="140"/>
    </location>
</feature>